<dbReference type="InterPro" id="IPR001214">
    <property type="entry name" value="SET_dom"/>
</dbReference>
<accession>T0PSM2</accession>
<dbReference type="Gene3D" id="2.170.270.10">
    <property type="entry name" value="SET domain"/>
    <property type="match status" value="1"/>
</dbReference>
<dbReference type="VEuPathDB" id="FungiDB:SDRG_13802"/>
<evidence type="ECO:0000259" key="2">
    <source>
        <dbReference type="PROSITE" id="PS50280"/>
    </source>
</evidence>
<dbReference type="EMBL" id="JH767194">
    <property type="protein sequence ID" value="EQC28474.1"/>
    <property type="molecule type" value="Genomic_DNA"/>
</dbReference>
<dbReference type="SUPFAM" id="SSF82199">
    <property type="entry name" value="SET domain"/>
    <property type="match status" value="1"/>
</dbReference>
<dbReference type="RefSeq" id="XP_008618122.1">
    <property type="nucleotide sequence ID" value="XM_008619900.1"/>
</dbReference>
<evidence type="ECO:0000313" key="3">
    <source>
        <dbReference type="EMBL" id="EQC28474.1"/>
    </source>
</evidence>
<dbReference type="PANTHER" id="PTHR47436">
    <property type="entry name" value="HISTONE-LYSINE N-METHYLTRANSFERASE ATXR2"/>
    <property type="match status" value="1"/>
</dbReference>
<organism evidence="3 4">
    <name type="scientific">Saprolegnia diclina (strain VS20)</name>
    <dbReference type="NCBI Taxonomy" id="1156394"/>
    <lineage>
        <taxon>Eukaryota</taxon>
        <taxon>Sar</taxon>
        <taxon>Stramenopiles</taxon>
        <taxon>Oomycota</taxon>
        <taxon>Saprolegniomycetes</taxon>
        <taxon>Saprolegniales</taxon>
        <taxon>Saprolegniaceae</taxon>
        <taxon>Saprolegnia</taxon>
    </lineage>
</organism>
<sequence>MASGLQTTMASPTETTTTTYFADLAAGKPIRYDMTASKGKALFATKSFVPGEPLFNEMPFVSMQHVPNQSLVQGCENCHVIVGSIEQQLAHVLHVEVGAVPPLPNQLVGKVPVNGKCTCACGAIYCSPTCRSAAWERYHCVLCTGHPDTPMHDFLQHAIDTNEIFLLAAQVLGRISVAYAKDQDMAAARRPVDMFCKLPWWEVVASEEDLEEGQSMDEYCGIFRHLLEETFALFMDGLRFNSAHLVLHEPHPDETSDFMSALHWENVVSDGVANGFLSVDFFANVVGMFEMNNISMEVRHPLSLLAERYEDSGDAEIAAWLDVVETQVRVQVKMHMDNDDDQDEDDDADEHEEEEDEDDDIMYPDLDGTALFSLVCTMNHSCEPNVAVCYESNGLATVVALAPIATGDELCIAYIETEQDVEARTHDLREYKFECQCPRCLRER</sequence>
<feature type="domain" description="SET" evidence="2">
    <location>
        <begin position="28"/>
        <end position="415"/>
    </location>
</feature>
<dbReference type="OMA" id="ENCFVPL"/>
<protein>
    <recommendedName>
        <fullName evidence="2">SET domain-containing protein</fullName>
    </recommendedName>
</protein>
<gene>
    <name evidence="3" type="ORF">SDRG_13802</name>
</gene>
<evidence type="ECO:0000256" key="1">
    <source>
        <dbReference type="SAM" id="MobiDB-lite"/>
    </source>
</evidence>
<dbReference type="CDD" id="cd20071">
    <property type="entry name" value="SET_SMYD"/>
    <property type="match status" value="1"/>
</dbReference>
<feature type="region of interest" description="Disordered" evidence="1">
    <location>
        <begin position="335"/>
        <end position="361"/>
    </location>
</feature>
<evidence type="ECO:0000313" key="4">
    <source>
        <dbReference type="Proteomes" id="UP000030762"/>
    </source>
</evidence>
<keyword evidence="4" id="KW-1185">Reference proteome</keyword>
<dbReference type="InterPro" id="IPR046341">
    <property type="entry name" value="SET_dom_sf"/>
</dbReference>
<dbReference type="STRING" id="1156394.T0PSM2"/>
<dbReference type="AlphaFoldDB" id="T0PSM2"/>
<dbReference type="Proteomes" id="UP000030762">
    <property type="component" value="Unassembled WGS sequence"/>
</dbReference>
<dbReference type="PANTHER" id="PTHR47436:SF1">
    <property type="entry name" value="SET DOMAIN-CONTAINING PROTEIN"/>
    <property type="match status" value="1"/>
</dbReference>
<proteinExistence type="predicted"/>
<name>T0PSM2_SAPDV</name>
<dbReference type="OrthoDB" id="5945798at2759"/>
<dbReference type="InParanoid" id="T0PSM2"/>
<dbReference type="PROSITE" id="PS50280">
    <property type="entry name" value="SET"/>
    <property type="match status" value="1"/>
</dbReference>
<dbReference type="Pfam" id="PF00856">
    <property type="entry name" value="SET"/>
    <property type="match status" value="1"/>
</dbReference>
<dbReference type="GeneID" id="19954529"/>
<dbReference type="eggNOG" id="KOG2084">
    <property type="taxonomic scope" value="Eukaryota"/>
</dbReference>
<dbReference type="GO" id="GO:0008168">
    <property type="term" value="F:methyltransferase activity"/>
    <property type="evidence" value="ECO:0007669"/>
    <property type="project" value="InterPro"/>
</dbReference>
<feature type="compositionally biased region" description="Acidic residues" evidence="1">
    <location>
        <begin position="338"/>
        <end position="361"/>
    </location>
</feature>
<dbReference type="InterPro" id="IPR044237">
    <property type="entry name" value="ATXR2-like"/>
</dbReference>
<reference evidence="3 4" key="1">
    <citation type="submission" date="2012-04" db="EMBL/GenBank/DDBJ databases">
        <title>The Genome Sequence of Saprolegnia declina VS20.</title>
        <authorList>
            <consortium name="The Broad Institute Genome Sequencing Platform"/>
            <person name="Russ C."/>
            <person name="Nusbaum C."/>
            <person name="Tyler B."/>
            <person name="van West P."/>
            <person name="Dieguez-Uribeondo J."/>
            <person name="de Bruijn I."/>
            <person name="Tripathy S."/>
            <person name="Jiang R."/>
            <person name="Young S.K."/>
            <person name="Zeng Q."/>
            <person name="Gargeya S."/>
            <person name="Fitzgerald M."/>
            <person name="Haas B."/>
            <person name="Abouelleil A."/>
            <person name="Alvarado L."/>
            <person name="Arachchi H.M."/>
            <person name="Berlin A."/>
            <person name="Chapman S.B."/>
            <person name="Goldberg J."/>
            <person name="Griggs A."/>
            <person name="Gujja S."/>
            <person name="Hansen M."/>
            <person name="Howarth C."/>
            <person name="Imamovic A."/>
            <person name="Larimer J."/>
            <person name="McCowen C."/>
            <person name="Montmayeur A."/>
            <person name="Murphy C."/>
            <person name="Neiman D."/>
            <person name="Pearson M."/>
            <person name="Priest M."/>
            <person name="Roberts A."/>
            <person name="Saif S."/>
            <person name="Shea T."/>
            <person name="Sisk P."/>
            <person name="Sykes S."/>
            <person name="Wortman J."/>
            <person name="Nusbaum C."/>
            <person name="Birren B."/>
        </authorList>
    </citation>
    <scope>NUCLEOTIDE SEQUENCE [LARGE SCALE GENOMIC DNA]</scope>
    <source>
        <strain evidence="3 4">VS20</strain>
    </source>
</reference>